<dbReference type="SMART" id="SM00388">
    <property type="entry name" value="HisKA"/>
    <property type="match status" value="1"/>
</dbReference>
<dbReference type="Gene3D" id="1.10.287.130">
    <property type="match status" value="1"/>
</dbReference>
<evidence type="ECO:0000259" key="9">
    <source>
        <dbReference type="PROSITE" id="PS50110"/>
    </source>
</evidence>
<dbReference type="OrthoDB" id="8127at2157"/>
<name>A0A8T4GAC5_9EURY</name>
<organism evidence="12 13">
    <name type="scientific">Halorubrum alkaliphilum</name>
    <dbReference type="NCBI Taxonomy" id="261290"/>
    <lineage>
        <taxon>Archaea</taxon>
        <taxon>Methanobacteriati</taxon>
        <taxon>Methanobacteriota</taxon>
        <taxon>Stenosarchaea group</taxon>
        <taxon>Halobacteria</taxon>
        <taxon>Halobacteriales</taxon>
        <taxon>Haloferacaceae</taxon>
        <taxon>Halorubrum</taxon>
    </lineage>
</organism>
<dbReference type="EMBL" id="JAGGKQ010000002">
    <property type="protein sequence ID" value="MBP1921378.1"/>
    <property type="molecule type" value="Genomic_DNA"/>
</dbReference>
<dbReference type="PROSITE" id="PS50110">
    <property type="entry name" value="RESPONSE_REGULATORY"/>
    <property type="match status" value="1"/>
</dbReference>
<dbReference type="InterPro" id="IPR001610">
    <property type="entry name" value="PAC"/>
</dbReference>
<comment type="catalytic activity">
    <reaction evidence="1">
        <text>ATP + protein L-histidine = ADP + protein N-phospho-L-histidine.</text>
        <dbReference type="EC" id="2.7.13.3"/>
    </reaction>
</comment>
<dbReference type="InterPro" id="IPR001789">
    <property type="entry name" value="Sig_transdc_resp-reg_receiver"/>
</dbReference>
<dbReference type="RefSeq" id="WP_209482759.1">
    <property type="nucleotide sequence ID" value="NZ_JAGGKQ010000002.1"/>
</dbReference>
<feature type="domain" description="Response regulatory" evidence="9">
    <location>
        <begin position="8"/>
        <end position="124"/>
    </location>
</feature>
<sequence>MTGKGAVSVLYINDDPELLELVSSRLEREDERINVRAVESVERAKAVRSRHGADCILSDQHMPGQTGLQYLRSIREDGDEIPFILFTKTGDERVASESISAGITDYVIQRAIGDPSALLARKILSAVEHDRARRRAEQTDRKLRSVAEATDDALFIFSPDWQELHFINSAYETVFGQSTEEIRPDPQAFLEQVRSEDVDHVTEAMGRVSDGEAVRIEYRVERSAEIEAWVESRCIPVTDDSEEIEFISGFSRDITDRKYYEQSLVEKNERLERFASTVAHDLRNPLNVADGNLDLARTEHDSPYLETCAGALARMDDLIDDLLSLAKEGSTIDELTPIAFESLVRSSRENVRSSEASIDVEESEVVRCDPGRTIEALENLFRNAVEHGGGDVTITAGVLDDGDEDGFYVEDDGRGIPPSEREAVFERGHTTSDHGTGFGLAIVDQIVAAHGWEIEVAEGSDVGARFEVTGVEFADDGWA</sequence>
<dbReference type="CDD" id="cd00075">
    <property type="entry name" value="HATPase"/>
    <property type="match status" value="1"/>
</dbReference>
<dbReference type="Proteomes" id="UP000823588">
    <property type="component" value="Unassembled WGS sequence"/>
</dbReference>
<keyword evidence="5" id="KW-0418">Kinase</keyword>
<evidence type="ECO:0000259" key="11">
    <source>
        <dbReference type="PROSITE" id="PS50113"/>
    </source>
</evidence>
<evidence type="ECO:0000256" key="2">
    <source>
        <dbReference type="ARBA" id="ARBA00012438"/>
    </source>
</evidence>
<accession>A0A8T4GAC5</accession>
<evidence type="ECO:0000256" key="6">
    <source>
        <dbReference type="ARBA" id="ARBA00023012"/>
    </source>
</evidence>
<evidence type="ECO:0000256" key="3">
    <source>
        <dbReference type="ARBA" id="ARBA00022553"/>
    </source>
</evidence>
<dbReference type="InterPro" id="IPR036890">
    <property type="entry name" value="HATPase_C_sf"/>
</dbReference>
<dbReference type="InterPro" id="IPR003594">
    <property type="entry name" value="HATPase_dom"/>
</dbReference>
<dbReference type="SUPFAM" id="SSF47384">
    <property type="entry name" value="Homodimeric domain of signal transducing histidine kinase"/>
    <property type="match status" value="1"/>
</dbReference>
<dbReference type="SUPFAM" id="SSF55874">
    <property type="entry name" value="ATPase domain of HSP90 chaperone/DNA topoisomerase II/histidine kinase"/>
    <property type="match status" value="1"/>
</dbReference>
<feature type="domain" description="PAC" evidence="11">
    <location>
        <begin position="214"/>
        <end position="266"/>
    </location>
</feature>
<evidence type="ECO:0000256" key="7">
    <source>
        <dbReference type="PROSITE-ProRule" id="PRU00169"/>
    </source>
</evidence>
<evidence type="ECO:0000313" key="12">
    <source>
        <dbReference type="EMBL" id="MBP1921378.1"/>
    </source>
</evidence>
<dbReference type="Gene3D" id="3.30.565.10">
    <property type="entry name" value="Histidine kinase-like ATPase, C-terminal domain"/>
    <property type="match status" value="1"/>
</dbReference>
<feature type="modified residue" description="4-aspartylphosphate" evidence="7">
    <location>
        <position position="59"/>
    </location>
</feature>
<dbReference type="Gene3D" id="3.30.450.20">
    <property type="entry name" value="PAS domain"/>
    <property type="match status" value="1"/>
</dbReference>
<dbReference type="PROSITE" id="PS50112">
    <property type="entry name" value="PAS"/>
    <property type="match status" value="1"/>
</dbReference>
<dbReference type="InterPro" id="IPR003661">
    <property type="entry name" value="HisK_dim/P_dom"/>
</dbReference>
<proteinExistence type="predicted"/>
<dbReference type="PRINTS" id="PR00344">
    <property type="entry name" value="BCTRLSENSOR"/>
</dbReference>
<feature type="domain" description="PAS" evidence="10">
    <location>
        <begin position="139"/>
        <end position="212"/>
    </location>
</feature>
<evidence type="ECO:0000313" key="13">
    <source>
        <dbReference type="Proteomes" id="UP000823588"/>
    </source>
</evidence>
<evidence type="ECO:0000259" key="8">
    <source>
        <dbReference type="PROSITE" id="PS50109"/>
    </source>
</evidence>
<dbReference type="InterPro" id="IPR000700">
    <property type="entry name" value="PAS-assoc_C"/>
</dbReference>
<dbReference type="SUPFAM" id="SSF55785">
    <property type="entry name" value="PYP-like sensor domain (PAS domain)"/>
    <property type="match status" value="1"/>
</dbReference>
<evidence type="ECO:0000256" key="5">
    <source>
        <dbReference type="ARBA" id="ARBA00022777"/>
    </source>
</evidence>
<dbReference type="Pfam" id="PF00072">
    <property type="entry name" value="Response_reg"/>
    <property type="match status" value="1"/>
</dbReference>
<dbReference type="NCBIfam" id="TIGR00229">
    <property type="entry name" value="sensory_box"/>
    <property type="match status" value="1"/>
</dbReference>
<feature type="domain" description="Histidine kinase" evidence="8">
    <location>
        <begin position="277"/>
        <end position="469"/>
    </location>
</feature>
<dbReference type="PROSITE" id="PS50113">
    <property type="entry name" value="PAC"/>
    <property type="match status" value="1"/>
</dbReference>
<dbReference type="InterPro" id="IPR004358">
    <property type="entry name" value="Sig_transdc_His_kin-like_C"/>
</dbReference>
<dbReference type="InterPro" id="IPR005467">
    <property type="entry name" value="His_kinase_dom"/>
</dbReference>
<dbReference type="Gene3D" id="3.40.50.2300">
    <property type="match status" value="1"/>
</dbReference>
<dbReference type="InterPro" id="IPR013656">
    <property type="entry name" value="PAS_4"/>
</dbReference>
<dbReference type="PANTHER" id="PTHR43711">
    <property type="entry name" value="TWO-COMPONENT HISTIDINE KINASE"/>
    <property type="match status" value="1"/>
</dbReference>
<keyword evidence="3 7" id="KW-0597">Phosphoprotein</keyword>
<dbReference type="InterPro" id="IPR050736">
    <property type="entry name" value="Sensor_HK_Regulatory"/>
</dbReference>
<keyword evidence="4" id="KW-0808">Transferase</keyword>
<dbReference type="SMART" id="SM00086">
    <property type="entry name" value="PAC"/>
    <property type="match status" value="1"/>
</dbReference>
<dbReference type="GO" id="GO:0000155">
    <property type="term" value="F:phosphorelay sensor kinase activity"/>
    <property type="evidence" value="ECO:0007669"/>
    <property type="project" value="InterPro"/>
</dbReference>
<evidence type="ECO:0000256" key="4">
    <source>
        <dbReference type="ARBA" id="ARBA00022679"/>
    </source>
</evidence>
<dbReference type="AlphaFoldDB" id="A0A8T4GAC5"/>
<dbReference type="InterPro" id="IPR035965">
    <property type="entry name" value="PAS-like_dom_sf"/>
</dbReference>
<reference evidence="12" key="1">
    <citation type="submission" date="2021-03" db="EMBL/GenBank/DDBJ databases">
        <title>Genomic Encyclopedia of Type Strains, Phase IV (KMG-IV): sequencing the most valuable type-strain genomes for metagenomic binning, comparative biology and taxonomic classification.</title>
        <authorList>
            <person name="Goeker M."/>
        </authorList>
    </citation>
    <scope>NUCLEOTIDE SEQUENCE</scope>
    <source>
        <strain evidence="12">DSM 23564</strain>
    </source>
</reference>
<dbReference type="Pfam" id="PF08448">
    <property type="entry name" value="PAS_4"/>
    <property type="match status" value="1"/>
</dbReference>
<dbReference type="PANTHER" id="PTHR43711:SF1">
    <property type="entry name" value="HISTIDINE KINASE 1"/>
    <property type="match status" value="1"/>
</dbReference>
<evidence type="ECO:0000256" key="1">
    <source>
        <dbReference type="ARBA" id="ARBA00000085"/>
    </source>
</evidence>
<dbReference type="CDD" id="cd00082">
    <property type="entry name" value="HisKA"/>
    <property type="match status" value="1"/>
</dbReference>
<evidence type="ECO:0000259" key="10">
    <source>
        <dbReference type="PROSITE" id="PS50112"/>
    </source>
</evidence>
<gene>
    <name evidence="12" type="ORF">J2751_000367</name>
</gene>
<protein>
    <recommendedName>
        <fullName evidence="2">histidine kinase</fullName>
        <ecNumber evidence="2">2.7.13.3</ecNumber>
    </recommendedName>
</protein>
<dbReference type="PROSITE" id="PS50109">
    <property type="entry name" value="HIS_KIN"/>
    <property type="match status" value="1"/>
</dbReference>
<dbReference type="SUPFAM" id="SSF52172">
    <property type="entry name" value="CheY-like"/>
    <property type="match status" value="1"/>
</dbReference>
<dbReference type="InterPro" id="IPR036097">
    <property type="entry name" value="HisK_dim/P_sf"/>
</dbReference>
<dbReference type="EC" id="2.7.13.3" evidence="2"/>
<comment type="caution">
    <text evidence="12">The sequence shown here is derived from an EMBL/GenBank/DDBJ whole genome shotgun (WGS) entry which is preliminary data.</text>
</comment>
<keyword evidence="6" id="KW-0902">Two-component regulatory system</keyword>
<keyword evidence="13" id="KW-1185">Reference proteome</keyword>
<dbReference type="SMART" id="SM00448">
    <property type="entry name" value="REC"/>
    <property type="match status" value="1"/>
</dbReference>
<dbReference type="InterPro" id="IPR011006">
    <property type="entry name" value="CheY-like_superfamily"/>
</dbReference>
<dbReference type="SMART" id="SM00387">
    <property type="entry name" value="HATPase_c"/>
    <property type="match status" value="1"/>
</dbReference>
<dbReference type="CDD" id="cd00130">
    <property type="entry name" value="PAS"/>
    <property type="match status" value="1"/>
</dbReference>
<dbReference type="Pfam" id="PF02518">
    <property type="entry name" value="HATPase_c"/>
    <property type="match status" value="1"/>
</dbReference>
<dbReference type="Pfam" id="PF00512">
    <property type="entry name" value="HisKA"/>
    <property type="match status" value="1"/>
</dbReference>
<dbReference type="InterPro" id="IPR000014">
    <property type="entry name" value="PAS"/>
</dbReference>